<name>A0A238JD08_9RHOB</name>
<evidence type="ECO:0000313" key="2">
    <source>
        <dbReference type="EMBL" id="SMX28558.1"/>
    </source>
</evidence>
<dbReference type="AlphaFoldDB" id="A0A238JD08"/>
<feature type="transmembrane region" description="Helical" evidence="1">
    <location>
        <begin position="6"/>
        <end position="27"/>
    </location>
</feature>
<dbReference type="EMBL" id="FXXP01000002">
    <property type="protein sequence ID" value="SMX28558.1"/>
    <property type="molecule type" value="Genomic_DNA"/>
</dbReference>
<dbReference type="RefSeq" id="WP_099245979.1">
    <property type="nucleotide sequence ID" value="NZ_FXXP01000002.1"/>
</dbReference>
<keyword evidence="3" id="KW-1185">Reference proteome</keyword>
<evidence type="ECO:0000313" key="3">
    <source>
        <dbReference type="Proteomes" id="UP000225972"/>
    </source>
</evidence>
<protein>
    <submittedName>
        <fullName evidence="2">Uncharacterized protein</fullName>
    </submittedName>
</protein>
<evidence type="ECO:0000256" key="1">
    <source>
        <dbReference type="SAM" id="Phobius"/>
    </source>
</evidence>
<sequence length="128" mass="13423">MTVQIAHLFALGCVAIVFFQIALIVGLPLGEYTQGGQHKGALPPSGRVIAAISIPILLFCGLSILSAAGFPGLDWPRWTGWVGLGVMIISAILNWITPSATERAVWGPIMLVMAGFAAHVMIATLGQS</sequence>
<keyword evidence="1" id="KW-1133">Transmembrane helix</keyword>
<keyword evidence="1" id="KW-0812">Transmembrane</keyword>
<feature type="transmembrane region" description="Helical" evidence="1">
    <location>
        <begin position="104"/>
        <end position="125"/>
    </location>
</feature>
<accession>A0A238JD08</accession>
<proteinExistence type="predicted"/>
<dbReference type="OrthoDB" id="1524823at2"/>
<gene>
    <name evidence="2" type="ORF">TRP8649_02683</name>
</gene>
<feature type="transmembrane region" description="Helical" evidence="1">
    <location>
        <begin position="48"/>
        <end position="72"/>
    </location>
</feature>
<keyword evidence="1" id="KW-0472">Membrane</keyword>
<dbReference type="Proteomes" id="UP000225972">
    <property type="component" value="Unassembled WGS sequence"/>
</dbReference>
<organism evidence="2 3">
    <name type="scientific">Pelagimonas phthalicica</name>
    <dbReference type="NCBI Taxonomy" id="1037362"/>
    <lineage>
        <taxon>Bacteria</taxon>
        <taxon>Pseudomonadati</taxon>
        <taxon>Pseudomonadota</taxon>
        <taxon>Alphaproteobacteria</taxon>
        <taxon>Rhodobacterales</taxon>
        <taxon>Roseobacteraceae</taxon>
        <taxon>Pelagimonas</taxon>
    </lineage>
</organism>
<reference evidence="3" key="1">
    <citation type="submission" date="2017-05" db="EMBL/GenBank/DDBJ databases">
        <authorList>
            <person name="Rodrigo-Torres L."/>
            <person name="Arahal R. D."/>
            <person name="Lucena T."/>
        </authorList>
    </citation>
    <scope>NUCLEOTIDE SEQUENCE [LARGE SCALE GENOMIC DNA]</scope>
    <source>
        <strain evidence="3">CECT 8649</strain>
    </source>
</reference>
<feature type="transmembrane region" description="Helical" evidence="1">
    <location>
        <begin position="78"/>
        <end position="97"/>
    </location>
</feature>